<dbReference type="Gene3D" id="3.30.760.10">
    <property type="entry name" value="RNA Cap, Translation Initiation Factor Eif4e"/>
    <property type="match status" value="1"/>
</dbReference>
<dbReference type="PANTHER" id="PTHR31977:SF1">
    <property type="entry name" value="UPF0696 PROTEIN C11ORF68"/>
    <property type="match status" value="1"/>
</dbReference>
<dbReference type="Proteomes" id="UP000279236">
    <property type="component" value="Unassembled WGS sequence"/>
</dbReference>
<dbReference type="SUPFAM" id="SSF55418">
    <property type="entry name" value="eIF4e-like"/>
    <property type="match status" value="1"/>
</dbReference>
<dbReference type="EMBL" id="RSCE01000015">
    <property type="protein sequence ID" value="RSH77688.1"/>
    <property type="molecule type" value="Genomic_DNA"/>
</dbReference>
<proteinExistence type="inferred from homology"/>
<evidence type="ECO:0000313" key="3">
    <source>
        <dbReference type="EMBL" id="RSH77688.1"/>
    </source>
</evidence>
<dbReference type="PANTHER" id="PTHR31977">
    <property type="entry name" value="UPF0696 PROTEIN C11ORF68"/>
    <property type="match status" value="1"/>
</dbReference>
<comment type="similarity">
    <text evidence="1">Belongs to the UPF0696 family.</text>
</comment>
<name>A0A427XFS5_9TREE</name>
<dbReference type="OrthoDB" id="10067381at2759"/>
<keyword evidence="4" id="KW-1185">Reference proteome</keyword>
<dbReference type="Pfam" id="PF08939">
    <property type="entry name" value="Bles03"/>
    <property type="match status" value="1"/>
</dbReference>
<feature type="region of interest" description="Disordered" evidence="2">
    <location>
        <begin position="236"/>
        <end position="303"/>
    </location>
</feature>
<dbReference type="InterPro" id="IPR023398">
    <property type="entry name" value="TIF_eIF4e-like"/>
</dbReference>
<gene>
    <name evidence="3" type="ORF">EHS24_003254</name>
</gene>
<reference evidence="3 4" key="1">
    <citation type="submission" date="2018-11" db="EMBL/GenBank/DDBJ databases">
        <title>Genome sequence of Apiotrichum porosum DSM 27194.</title>
        <authorList>
            <person name="Aliyu H."/>
            <person name="Gorte O."/>
            <person name="Ochsenreither K."/>
        </authorList>
    </citation>
    <scope>NUCLEOTIDE SEQUENCE [LARGE SCALE GENOMIC DNA]</scope>
    <source>
        <strain evidence="3 4">DSM 27194</strain>
    </source>
</reference>
<protein>
    <submittedName>
        <fullName evidence="3">Uncharacterized protein</fullName>
    </submittedName>
</protein>
<dbReference type="GeneID" id="39587797"/>
<accession>A0A427XFS5</accession>
<dbReference type="RefSeq" id="XP_028472835.1">
    <property type="nucleotide sequence ID" value="XM_028618947.1"/>
</dbReference>
<feature type="compositionally biased region" description="Basic and acidic residues" evidence="2">
    <location>
        <begin position="236"/>
        <end position="245"/>
    </location>
</feature>
<comment type="caution">
    <text evidence="3">The sequence shown here is derived from an EMBL/GenBank/DDBJ whole genome shotgun (WGS) entry which is preliminary data.</text>
</comment>
<evidence type="ECO:0000256" key="2">
    <source>
        <dbReference type="SAM" id="MobiDB-lite"/>
    </source>
</evidence>
<evidence type="ECO:0000313" key="4">
    <source>
        <dbReference type="Proteomes" id="UP000279236"/>
    </source>
</evidence>
<dbReference type="InterPro" id="IPR015034">
    <property type="entry name" value="Bles03"/>
</dbReference>
<sequence>MIDEKYYWTPGNELTLDNYLQKRRPSIVTKDDTEWIYIGKPSSEDSGGETKVDAIAKAICLGKVVVDKLTVRVKAIESDSNIPRNAKNGKRSKKSMRDELGNDAAKELQKIVMTTGYTEGKLMLFVPPEQVDAVWTQIGRSVAHGPLHEAGVTNAKVSPTRTDSPSSKHLFCIYIDNAYDTGLIRKVATVLLKDHGLDPTGAKSNLYNHLGIDSSHPSQLRPTTFRLDEALKAQYDPKVEKERNKTAATAAATDGQSIKPGANSAKRQHSNATDKKPVAKRPKTAATMYKEGDMFAGSDDEEK</sequence>
<organism evidence="3 4">
    <name type="scientific">Apiotrichum porosum</name>
    <dbReference type="NCBI Taxonomy" id="105984"/>
    <lineage>
        <taxon>Eukaryota</taxon>
        <taxon>Fungi</taxon>
        <taxon>Dikarya</taxon>
        <taxon>Basidiomycota</taxon>
        <taxon>Agaricomycotina</taxon>
        <taxon>Tremellomycetes</taxon>
        <taxon>Trichosporonales</taxon>
        <taxon>Trichosporonaceae</taxon>
        <taxon>Apiotrichum</taxon>
    </lineage>
</organism>
<dbReference type="AlphaFoldDB" id="A0A427XFS5"/>
<evidence type="ECO:0000256" key="1">
    <source>
        <dbReference type="ARBA" id="ARBA00010568"/>
    </source>
</evidence>